<organism evidence="2 3">
    <name type="scientific">Sedimentibacter hydroxybenzoicus DSM 7310</name>
    <dbReference type="NCBI Taxonomy" id="1123245"/>
    <lineage>
        <taxon>Bacteria</taxon>
        <taxon>Bacillati</taxon>
        <taxon>Bacillota</taxon>
        <taxon>Tissierellia</taxon>
        <taxon>Sedimentibacter</taxon>
    </lineage>
</organism>
<accession>A0A974BJ24</accession>
<dbReference type="Gene3D" id="3.40.630.80">
    <property type="match status" value="1"/>
</dbReference>
<gene>
    <name evidence="2" type="ORF">HZF24_07685</name>
</gene>
<sequence length="272" mass="31667">MDRTEFKDTNIENISKLRYDYIDEIAVQVQDYVEEGITTYNGKCIRMSDGEKEIGYVCIGTYDYYKDIILEYYVIPEYRSFSAKIVNSIKNNFNCTGWLVNTQDKISLPVMIELNLNYVINGYIFSYNIANIEELSENNKIIFSLSKVEEIEHIYNIITQNNFYTGGDKDTVTKRIKEEMFFSFYYDEKLVGVGFKDILKRTPKFADIGMVVDSKFRKRGFGTLILKQLIKECIESQVIPTACCEKNNFISRKALEKVGFYIDGCLLLTDFN</sequence>
<reference evidence="2" key="1">
    <citation type="submission" date="2020-07" db="EMBL/GenBank/DDBJ databases">
        <title>Genomic analysis of a strain of Sedimentibacter Hydroxybenzoicus DSM7310.</title>
        <authorList>
            <person name="Ma S."/>
        </authorList>
    </citation>
    <scope>NUCLEOTIDE SEQUENCE</scope>
    <source>
        <strain evidence="2">DSM 7310</strain>
    </source>
</reference>
<evidence type="ECO:0000259" key="1">
    <source>
        <dbReference type="PROSITE" id="PS51186"/>
    </source>
</evidence>
<dbReference type="InterPro" id="IPR000182">
    <property type="entry name" value="GNAT_dom"/>
</dbReference>
<keyword evidence="3" id="KW-1185">Reference proteome</keyword>
<dbReference type="InterPro" id="IPR016181">
    <property type="entry name" value="Acyl_CoA_acyltransferase"/>
</dbReference>
<dbReference type="Proteomes" id="UP000611629">
    <property type="component" value="Unassembled WGS sequence"/>
</dbReference>
<dbReference type="Pfam" id="PF00583">
    <property type="entry name" value="Acetyltransf_1"/>
    <property type="match status" value="1"/>
</dbReference>
<dbReference type="PROSITE" id="PS51186">
    <property type="entry name" value="GNAT"/>
    <property type="match status" value="1"/>
</dbReference>
<feature type="domain" description="N-acetyltransferase" evidence="1">
    <location>
        <begin position="141"/>
        <end position="272"/>
    </location>
</feature>
<dbReference type="Pfam" id="PF18015">
    <property type="entry name" value="Acetyltransf_19"/>
    <property type="match status" value="1"/>
</dbReference>
<evidence type="ECO:0000313" key="2">
    <source>
        <dbReference type="EMBL" id="NYB74022.1"/>
    </source>
</evidence>
<evidence type="ECO:0000313" key="3">
    <source>
        <dbReference type="Proteomes" id="UP000611629"/>
    </source>
</evidence>
<protein>
    <submittedName>
        <fullName evidence="2">GNAT family N-acetyltransferase</fullName>
    </submittedName>
</protein>
<dbReference type="RefSeq" id="WP_179237717.1">
    <property type="nucleotide sequence ID" value="NZ_JACBNQ010000007.1"/>
</dbReference>
<dbReference type="EMBL" id="JACBNQ010000007">
    <property type="protein sequence ID" value="NYB74022.1"/>
    <property type="molecule type" value="Genomic_DNA"/>
</dbReference>
<comment type="caution">
    <text evidence="2">The sequence shown here is derived from an EMBL/GenBank/DDBJ whole genome shotgun (WGS) entry which is preliminary data.</text>
</comment>
<name>A0A974BJ24_SEDHY</name>
<dbReference type="AlphaFoldDB" id="A0A974BJ24"/>
<proteinExistence type="predicted"/>
<dbReference type="CDD" id="cd04301">
    <property type="entry name" value="NAT_SF"/>
    <property type="match status" value="1"/>
</dbReference>
<dbReference type="SUPFAM" id="SSF55729">
    <property type="entry name" value="Acyl-CoA N-acyltransferases (Nat)"/>
    <property type="match status" value="1"/>
</dbReference>
<dbReference type="InterPro" id="IPR040579">
    <property type="entry name" value="Acetyltransf_19"/>
</dbReference>
<dbReference type="GO" id="GO:0016747">
    <property type="term" value="F:acyltransferase activity, transferring groups other than amino-acyl groups"/>
    <property type="evidence" value="ECO:0007669"/>
    <property type="project" value="InterPro"/>
</dbReference>
<dbReference type="Gene3D" id="3.40.630.30">
    <property type="match status" value="1"/>
</dbReference>